<feature type="domain" description="PPIase cyclophilin-type" evidence="2">
    <location>
        <begin position="42"/>
        <end position="91"/>
    </location>
</feature>
<sequence>MFFSSLTFILFYLPFYLFASSTENLIFPPTINVLCMLMLNRTTKPAPHLDSVHVVFGLVISGFEVIEQIENLKTDSASRPYADVRVIDCGVLVTKPAKEGKPFFHGRHASWQKGS</sequence>
<dbReference type="SUPFAM" id="SSF50891">
    <property type="entry name" value="Cyclophilin-like"/>
    <property type="match status" value="1"/>
</dbReference>
<reference evidence="3" key="2">
    <citation type="submission" date="2017-11" db="EMBL/GenBank/DDBJ databases">
        <title>Coralsnake Venomics: Analyses of Venom Gland Transcriptomes and Proteomes of Six Brazilian Taxa.</title>
        <authorList>
            <person name="Aird S.D."/>
            <person name="Jorge da Silva N."/>
            <person name="Qiu L."/>
            <person name="Villar-Briones A."/>
            <person name="Aparecida-Saddi V."/>
            <person name="Campos-Telles M.P."/>
            <person name="Grau M."/>
            <person name="Mikheyev A.S."/>
        </authorList>
    </citation>
    <scope>NUCLEOTIDE SEQUENCE</scope>
    <source>
        <tissue evidence="3">Venom_gland</tissue>
    </source>
</reference>
<reference evidence="3" key="1">
    <citation type="submission" date="2017-07" db="EMBL/GenBank/DDBJ databases">
        <authorList>
            <person name="Mikheyev A."/>
            <person name="Grau M."/>
        </authorList>
    </citation>
    <scope>NUCLEOTIDE SEQUENCE</scope>
    <source>
        <tissue evidence="3">Venom_gland</tissue>
    </source>
</reference>
<feature type="chain" id="PRO_5013555008" description="PPIase cyclophilin-type domain-containing protein" evidence="1">
    <location>
        <begin position="22"/>
        <end position="115"/>
    </location>
</feature>
<keyword evidence="1" id="KW-0732">Signal</keyword>
<dbReference type="InterPro" id="IPR029000">
    <property type="entry name" value="Cyclophilin-like_dom_sf"/>
</dbReference>
<dbReference type="PROSITE" id="PS50072">
    <property type="entry name" value="CSA_PPIASE_2"/>
    <property type="match status" value="1"/>
</dbReference>
<dbReference type="AlphaFoldDB" id="A0A2D4J5G6"/>
<protein>
    <recommendedName>
        <fullName evidence="2">PPIase cyclophilin-type domain-containing protein</fullName>
    </recommendedName>
</protein>
<proteinExistence type="predicted"/>
<dbReference type="EMBL" id="IACK01142338">
    <property type="protein sequence ID" value="LAA91634.1"/>
    <property type="molecule type" value="Transcribed_RNA"/>
</dbReference>
<accession>A0A2D4J5G6</accession>
<dbReference type="InterPro" id="IPR002130">
    <property type="entry name" value="Cyclophilin-type_PPIase_dom"/>
</dbReference>
<feature type="signal peptide" evidence="1">
    <location>
        <begin position="1"/>
        <end position="21"/>
    </location>
</feature>
<dbReference type="Pfam" id="PF00160">
    <property type="entry name" value="Pro_isomerase"/>
    <property type="match status" value="1"/>
</dbReference>
<dbReference type="Gene3D" id="2.40.100.10">
    <property type="entry name" value="Cyclophilin-like"/>
    <property type="match status" value="1"/>
</dbReference>
<evidence type="ECO:0000256" key="1">
    <source>
        <dbReference type="SAM" id="SignalP"/>
    </source>
</evidence>
<organism evidence="3">
    <name type="scientific">Micrurus lemniscatus lemniscatus</name>
    <dbReference type="NCBI Taxonomy" id="129467"/>
    <lineage>
        <taxon>Eukaryota</taxon>
        <taxon>Metazoa</taxon>
        <taxon>Chordata</taxon>
        <taxon>Craniata</taxon>
        <taxon>Vertebrata</taxon>
        <taxon>Euteleostomi</taxon>
        <taxon>Lepidosauria</taxon>
        <taxon>Squamata</taxon>
        <taxon>Bifurcata</taxon>
        <taxon>Unidentata</taxon>
        <taxon>Episquamata</taxon>
        <taxon>Toxicofera</taxon>
        <taxon>Serpentes</taxon>
        <taxon>Colubroidea</taxon>
        <taxon>Elapidae</taxon>
        <taxon>Elapinae</taxon>
        <taxon>Micrurus</taxon>
    </lineage>
</organism>
<name>A0A2D4J5G6_MICLE</name>
<evidence type="ECO:0000313" key="3">
    <source>
        <dbReference type="EMBL" id="LAA91634.1"/>
    </source>
</evidence>
<evidence type="ECO:0000259" key="2">
    <source>
        <dbReference type="PROSITE" id="PS50072"/>
    </source>
</evidence>
<dbReference type="GO" id="GO:0003755">
    <property type="term" value="F:peptidyl-prolyl cis-trans isomerase activity"/>
    <property type="evidence" value="ECO:0007669"/>
    <property type="project" value="InterPro"/>
</dbReference>